<evidence type="ECO:0000256" key="4">
    <source>
        <dbReference type="ARBA" id="ARBA00022989"/>
    </source>
</evidence>
<accession>A0A165JQD6</accession>
<dbReference type="Proteomes" id="UP000077266">
    <property type="component" value="Unassembled WGS sequence"/>
</dbReference>
<feature type="region of interest" description="Disordered" evidence="6">
    <location>
        <begin position="1"/>
        <end position="20"/>
    </location>
</feature>
<dbReference type="FunFam" id="1.20.1250.20:FF:000018">
    <property type="entry name" value="MFS transporter permease"/>
    <property type="match status" value="1"/>
</dbReference>
<comment type="subcellular location">
    <subcellularLocation>
        <location evidence="1">Membrane</location>
        <topology evidence="1">Multi-pass membrane protein</topology>
    </subcellularLocation>
</comment>
<proteinExistence type="predicted"/>
<dbReference type="PROSITE" id="PS50850">
    <property type="entry name" value="MFS"/>
    <property type="match status" value="1"/>
</dbReference>
<feature type="transmembrane region" description="Helical" evidence="7">
    <location>
        <begin position="368"/>
        <end position="388"/>
    </location>
</feature>
<dbReference type="InterPro" id="IPR011701">
    <property type="entry name" value="MFS"/>
</dbReference>
<evidence type="ECO:0000256" key="5">
    <source>
        <dbReference type="ARBA" id="ARBA00023136"/>
    </source>
</evidence>
<feature type="transmembrane region" description="Helical" evidence="7">
    <location>
        <begin position="207"/>
        <end position="229"/>
    </location>
</feature>
<dbReference type="SUPFAM" id="SSF103473">
    <property type="entry name" value="MFS general substrate transporter"/>
    <property type="match status" value="1"/>
</dbReference>
<dbReference type="InterPro" id="IPR020846">
    <property type="entry name" value="MFS_dom"/>
</dbReference>
<evidence type="ECO:0000256" key="3">
    <source>
        <dbReference type="ARBA" id="ARBA00022692"/>
    </source>
</evidence>
<evidence type="ECO:0000256" key="6">
    <source>
        <dbReference type="SAM" id="MobiDB-lite"/>
    </source>
</evidence>
<sequence length="479" mass="52148">MSARPSLESTKKEDLSSPSPVVTAVDDAGALDAAFVRRTMRKVDLRLLPILGALYAFNLIDRSNLGLARIVGAGAELGLSQGSRYSIIALVYFPPYIVLELPSNILLRKVGPARWLGTISLLWGAAMLASGFVKNWQALAGLRALLGACEAGFFPGCIYLISVWYVRSEVQTRLAVFYLTSTFVGGFLPIFAYGVSTMGVVAGLQPWRWIFIICGIITCSFAILAYPLIVDFPDKAKFLSQEEIKLVRDRVEHDRADSEPDPLTWRKAGQYALDLKLWAFGIMYLCSTMPSYAFSYFLPVILNGMGFSVRDAQLLSSPPYIFAVLLGLLAARMSDKYNKRAPFILAQAAITIIGVCLTAFTTGNGSRYFGTFLGLFGCQANIPAVVAYQANNIAGQSKRSFSSALVVGLGGIGGIVASVAFREKDSPKYLPGLATTIACQGLMIACCLSTTAWFMYRNAQVRRGEGKLIEGRQGFFYTI</sequence>
<keyword evidence="3 7" id="KW-0812">Transmembrane</keyword>
<dbReference type="PANTHER" id="PTHR43791:SF3">
    <property type="entry name" value="MAJOR FACILITATOR SUPERFAMILY (MFS) PROFILE DOMAIN-CONTAINING PROTEIN"/>
    <property type="match status" value="1"/>
</dbReference>
<keyword evidence="4 7" id="KW-1133">Transmembrane helix</keyword>
<dbReference type="GO" id="GO:0022857">
    <property type="term" value="F:transmembrane transporter activity"/>
    <property type="evidence" value="ECO:0007669"/>
    <property type="project" value="InterPro"/>
</dbReference>
<evidence type="ECO:0000313" key="10">
    <source>
        <dbReference type="Proteomes" id="UP000077266"/>
    </source>
</evidence>
<name>A0A165JQD6_EXIGL</name>
<dbReference type="InterPro" id="IPR036259">
    <property type="entry name" value="MFS_trans_sf"/>
</dbReference>
<feature type="transmembrane region" description="Helical" evidence="7">
    <location>
        <begin position="115"/>
        <end position="133"/>
    </location>
</feature>
<dbReference type="STRING" id="1314781.A0A165JQD6"/>
<dbReference type="FunFam" id="1.20.1250.20:FF:000013">
    <property type="entry name" value="MFS general substrate transporter"/>
    <property type="match status" value="1"/>
</dbReference>
<evidence type="ECO:0000256" key="2">
    <source>
        <dbReference type="ARBA" id="ARBA00022448"/>
    </source>
</evidence>
<dbReference type="OrthoDB" id="3639251at2759"/>
<evidence type="ECO:0000313" key="9">
    <source>
        <dbReference type="EMBL" id="KZV95186.1"/>
    </source>
</evidence>
<protein>
    <submittedName>
        <fullName evidence="9">MFS general substrate transporter</fullName>
    </submittedName>
</protein>
<feature type="transmembrane region" description="Helical" evidence="7">
    <location>
        <begin position="314"/>
        <end position="331"/>
    </location>
</feature>
<keyword evidence="2" id="KW-0813">Transport</keyword>
<keyword evidence="5 7" id="KW-0472">Membrane</keyword>
<feature type="transmembrane region" description="Helical" evidence="7">
    <location>
        <begin position="433"/>
        <end position="456"/>
    </location>
</feature>
<dbReference type="AlphaFoldDB" id="A0A165JQD6"/>
<feature type="transmembrane region" description="Helical" evidence="7">
    <location>
        <begin position="277"/>
        <end position="302"/>
    </location>
</feature>
<dbReference type="GO" id="GO:0016020">
    <property type="term" value="C:membrane"/>
    <property type="evidence" value="ECO:0007669"/>
    <property type="project" value="UniProtKB-SubCell"/>
</dbReference>
<feature type="transmembrane region" description="Helical" evidence="7">
    <location>
        <begin position="85"/>
        <end position="103"/>
    </location>
</feature>
<feature type="transmembrane region" description="Helical" evidence="7">
    <location>
        <begin position="145"/>
        <end position="166"/>
    </location>
</feature>
<gene>
    <name evidence="9" type="ORF">EXIGLDRAFT_739771</name>
</gene>
<evidence type="ECO:0000256" key="1">
    <source>
        <dbReference type="ARBA" id="ARBA00004141"/>
    </source>
</evidence>
<feature type="transmembrane region" description="Helical" evidence="7">
    <location>
        <begin position="343"/>
        <end position="362"/>
    </location>
</feature>
<dbReference type="InParanoid" id="A0A165JQD6"/>
<keyword evidence="10" id="KW-1185">Reference proteome</keyword>
<feature type="transmembrane region" description="Helical" evidence="7">
    <location>
        <begin position="47"/>
        <end position="65"/>
    </location>
</feature>
<dbReference type="Pfam" id="PF07690">
    <property type="entry name" value="MFS_1"/>
    <property type="match status" value="1"/>
</dbReference>
<evidence type="ECO:0000256" key="7">
    <source>
        <dbReference type="SAM" id="Phobius"/>
    </source>
</evidence>
<evidence type="ECO:0000259" key="8">
    <source>
        <dbReference type="PROSITE" id="PS50850"/>
    </source>
</evidence>
<dbReference type="Gene3D" id="1.20.1250.20">
    <property type="entry name" value="MFS general substrate transporter like domains"/>
    <property type="match status" value="2"/>
</dbReference>
<feature type="transmembrane region" description="Helical" evidence="7">
    <location>
        <begin position="400"/>
        <end position="421"/>
    </location>
</feature>
<reference evidence="9 10" key="1">
    <citation type="journal article" date="2016" name="Mol. Biol. Evol.">
        <title>Comparative Genomics of Early-Diverging Mushroom-Forming Fungi Provides Insights into the Origins of Lignocellulose Decay Capabilities.</title>
        <authorList>
            <person name="Nagy L.G."/>
            <person name="Riley R."/>
            <person name="Tritt A."/>
            <person name="Adam C."/>
            <person name="Daum C."/>
            <person name="Floudas D."/>
            <person name="Sun H."/>
            <person name="Yadav J.S."/>
            <person name="Pangilinan J."/>
            <person name="Larsson K.H."/>
            <person name="Matsuura K."/>
            <person name="Barry K."/>
            <person name="Labutti K."/>
            <person name="Kuo R."/>
            <person name="Ohm R.A."/>
            <person name="Bhattacharya S.S."/>
            <person name="Shirouzu T."/>
            <person name="Yoshinaga Y."/>
            <person name="Martin F.M."/>
            <person name="Grigoriev I.V."/>
            <person name="Hibbett D.S."/>
        </authorList>
    </citation>
    <scope>NUCLEOTIDE SEQUENCE [LARGE SCALE GENOMIC DNA]</scope>
    <source>
        <strain evidence="9 10">HHB12029</strain>
    </source>
</reference>
<feature type="transmembrane region" description="Helical" evidence="7">
    <location>
        <begin position="175"/>
        <end position="195"/>
    </location>
</feature>
<organism evidence="9 10">
    <name type="scientific">Exidia glandulosa HHB12029</name>
    <dbReference type="NCBI Taxonomy" id="1314781"/>
    <lineage>
        <taxon>Eukaryota</taxon>
        <taxon>Fungi</taxon>
        <taxon>Dikarya</taxon>
        <taxon>Basidiomycota</taxon>
        <taxon>Agaricomycotina</taxon>
        <taxon>Agaricomycetes</taxon>
        <taxon>Auriculariales</taxon>
        <taxon>Exidiaceae</taxon>
        <taxon>Exidia</taxon>
    </lineage>
</organism>
<feature type="domain" description="Major facilitator superfamily (MFS) profile" evidence="8">
    <location>
        <begin position="47"/>
        <end position="479"/>
    </location>
</feature>
<dbReference type="EMBL" id="KV425961">
    <property type="protein sequence ID" value="KZV95186.1"/>
    <property type="molecule type" value="Genomic_DNA"/>
</dbReference>
<dbReference type="PANTHER" id="PTHR43791">
    <property type="entry name" value="PERMEASE-RELATED"/>
    <property type="match status" value="1"/>
</dbReference>